<name>A0A165QVZ7_LACPN</name>
<organism evidence="1 2">
    <name type="scientific">Lactiplantibacillus plantarum</name>
    <name type="common">Lactobacillus plantarum</name>
    <dbReference type="NCBI Taxonomy" id="1590"/>
    <lineage>
        <taxon>Bacteria</taxon>
        <taxon>Bacillati</taxon>
        <taxon>Bacillota</taxon>
        <taxon>Bacilli</taxon>
        <taxon>Lactobacillales</taxon>
        <taxon>Lactobacillaceae</taxon>
        <taxon>Lactiplantibacillus</taxon>
    </lineage>
</organism>
<dbReference type="EMBL" id="LUXM01000040">
    <property type="protein sequence ID" value="KZU91486.1"/>
    <property type="molecule type" value="Genomic_DNA"/>
</dbReference>
<evidence type="ECO:0000313" key="1">
    <source>
        <dbReference type="EMBL" id="KZU91486.1"/>
    </source>
</evidence>
<sequence>MLNLKLAVTWFNQRKWLSWRHSAVIEFETASWPLVKRTD</sequence>
<reference evidence="1 2" key="1">
    <citation type="submission" date="2016-03" db="EMBL/GenBank/DDBJ databases">
        <title>Comparative genomics of 54 Lactobacillus plantarum strains reveals genomic uncoupling from niche constraints.</title>
        <authorList>
            <person name="Martino M.E."/>
        </authorList>
    </citation>
    <scope>NUCLEOTIDE SEQUENCE [LARGE SCALE GENOMIC DNA]</scope>
    <source>
        <strain evidence="1 2">19.1</strain>
    </source>
</reference>
<evidence type="ECO:0000313" key="2">
    <source>
        <dbReference type="Proteomes" id="UP000076882"/>
    </source>
</evidence>
<accession>A0A165QVZ7</accession>
<protein>
    <submittedName>
        <fullName evidence="1">Uncharacterized protein</fullName>
    </submittedName>
</protein>
<proteinExistence type="predicted"/>
<dbReference type="Proteomes" id="UP000076882">
    <property type="component" value="Unassembled WGS sequence"/>
</dbReference>
<comment type="caution">
    <text evidence="1">The sequence shown here is derived from an EMBL/GenBank/DDBJ whole genome shotgun (WGS) entry which is preliminary data.</text>
</comment>
<dbReference type="PATRIC" id="fig|1590.201.peg.2702"/>
<dbReference type="AlphaFoldDB" id="A0A165QVZ7"/>
<gene>
    <name evidence="1" type="ORF">Lp19_2772</name>
</gene>